<evidence type="ECO:0008006" key="5">
    <source>
        <dbReference type="Google" id="ProtNLM"/>
    </source>
</evidence>
<keyword evidence="2" id="KW-0472">Membrane</keyword>
<gene>
    <name evidence="3" type="ORF">GCM10022262_41810</name>
</gene>
<evidence type="ECO:0000313" key="3">
    <source>
        <dbReference type="EMBL" id="GAA3513697.1"/>
    </source>
</evidence>
<evidence type="ECO:0000256" key="1">
    <source>
        <dbReference type="SAM" id="MobiDB-lite"/>
    </source>
</evidence>
<feature type="transmembrane region" description="Helical" evidence="2">
    <location>
        <begin position="83"/>
        <end position="104"/>
    </location>
</feature>
<organism evidence="3 4">
    <name type="scientific">Georgenia daeguensis</name>
    <dbReference type="NCBI Taxonomy" id="908355"/>
    <lineage>
        <taxon>Bacteria</taxon>
        <taxon>Bacillati</taxon>
        <taxon>Actinomycetota</taxon>
        <taxon>Actinomycetes</taxon>
        <taxon>Micrococcales</taxon>
        <taxon>Bogoriellaceae</taxon>
        <taxon>Georgenia</taxon>
    </lineage>
</organism>
<feature type="transmembrane region" description="Helical" evidence="2">
    <location>
        <begin position="110"/>
        <end position="128"/>
    </location>
</feature>
<accession>A0ABP6UQW6</accession>
<keyword evidence="2" id="KW-0812">Transmembrane</keyword>
<feature type="transmembrane region" description="Helical" evidence="2">
    <location>
        <begin position="164"/>
        <end position="186"/>
    </location>
</feature>
<feature type="region of interest" description="Disordered" evidence="1">
    <location>
        <begin position="313"/>
        <end position="335"/>
    </location>
</feature>
<comment type="caution">
    <text evidence="3">The sequence shown here is derived from an EMBL/GenBank/DDBJ whole genome shotgun (WGS) entry which is preliminary data.</text>
</comment>
<name>A0ABP6UQW6_9MICO</name>
<feature type="transmembrane region" description="Helical" evidence="2">
    <location>
        <begin position="217"/>
        <end position="235"/>
    </location>
</feature>
<feature type="transmembrane region" description="Helical" evidence="2">
    <location>
        <begin position="140"/>
        <end position="158"/>
    </location>
</feature>
<feature type="transmembrane region" description="Helical" evidence="2">
    <location>
        <begin position="191"/>
        <end position="211"/>
    </location>
</feature>
<feature type="transmembrane region" description="Helical" evidence="2">
    <location>
        <begin position="21"/>
        <end position="41"/>
    </location>
</feature>
<keyword evidence="2" id="KW-1133">Transmembrane helix</keyword>
<feature type="transmembrane region" description="Helical" evidence="2">
    <location>
        <begin position="271"/>
        <end position="292"/>
    </location>
</feature>
<dbReference type="EMBL" id="BAABBA010000047">
    <property type="protein sequence ID" value="GAA3513697.1"/>
    <property type="molecule type" value="Genomic_DNA"/>
</dbReference>
<sequence length="335" mass="34248">MDPEGSGKTMADRGTASGGDSLGKGIGLLMAPILGILPYVLPADAVPDELRSVFWIVPLLMVGVAYLIRPGGVFARDRFGPTLLGRIIAGLLGVVYVVGTALLLSTETSVFWATLVVGSLYASALLMVRAAHQVEWSDAALSLATVLGGVALLLMGVADLRDGNLLWGVARLLLGVAVLLGGVAFLRDGNLLVGVALLLGGVAVLLLGVAFLRDGNLLWGVALLLLGVGALLAGVGALLWGVALLLAGVALLLAGVAGLLVGVASLRDGNLLVGVALLLLGVAALLFGVEVLRDGYGAPGWRRWVEQAVSRLTRRDEAEAPVRPGEGPQEGGESE</sequence>
<protein>
    <recommendedName>
        <fullName evidence="5">DUF308 domain-containing protein</fullName>
    </recommendedName>
</protein>
<reference evidence="4" key="1">
    <citation type="journal article" date="2019" name="Int. J. Syst. Evol. Microbiol.">
        <title>The Global Catalogue of Microorganisms (GCM) 10K type strain sequencing project: providing services to taxonomists for standard genome sequencing and annotation.</title>
        <authorList>
            <consortium name="The Broad Institute Genomics Platform"/>
            <consortium name="The Broad Institute Genome Sequencing Center for Infectious Disease"/>
            <person name="Wu L."/>
            <person name="Ma J."/>
        </authorList>
    </citation>
    <scope>NUCLEOTIDE SEQUENCE [LARGE SCALE GENOMIC DNA]</scope>
    <source>
        <strain evidence="4">JCM 17459</strain>
    </source>
</reference>
<evidence type="ECO:0000313" key="4">
    <source>
        <dbReference type="Proteomes" id="UP001499841"/>
    </source>
</evidence>
<feature type="transmembrane region" description="Helical" evidence="2">
    <location>
        <begin position="242"/>
        <end position="265"/>
    </location>
</feature>
<dbReference type="Proteomes" id="UP001499841">
    <property type="component" value="Unassembled WGS sequence"/>
</dbReference>
<proteinExistence type="predicted"/>
<keyword evidence="4" id="KW-1185">Reference proteome</keyword>
<evidence type="ECO:0000256" key="2">
    <source>
        <dbReference type="SAM" id="Phobius"/>
    </source>
</evidence>
<feature type="transmembrane region" description="Helical" evidence="2">
    <location>
        <begin position="53"/>
        <end position="71"/>
    </location>
</feature>